<accession>A0A0Q9YS77</accession>
<protein>
    <submittedName>
        <fullName evidence="2 3">Glycosyltransferase</fullName>
        <ecNumber evidence="2">2.4.1.-</ecNumber>
    </submittedName>
</protein>
<dbReference type="RefSeq" id="WP_057623733.1">
    <property type="nucleotide sequence ID" value="NZ_LKHV02000001.1"/>
</dbReference>
<feature type="domain" description="Glycosyltransferase 2-like" evidence="1">
    <location>
        <begin position="9"/>
        <end position="152"/>
    </location>
</feature>
<dbReference type="PANTHER" id="PTHR22916">
    <property type="entry name" value="GLYCOSYLTRANSFERASE"/>
    <property type="match status" value="1"/>
</dbReference>
<dbReference type="GO" id="GO:0016758">
    <property type="term" value="F:hexosyltransferase activity"/>
    <property type="evidence" value="ECO:0007669"/>
    <property type="project" value="UniProtKB-ARBA"/>
</dbReference>
<dbReference type="EC" id="2.4.1.-" evidence="2"/>
<evidence type="ECO:0000313" key="2">
    <source>
        <dbReference type="EMBL" id="KRG19710.1"/>
    </source>
</evidence>
<dbReference type="EMBL" id="LKHV02000001">
    <property type="protein sequence ID" value="MCS5707707.1"/>
    <property type="molecule type" value="Genomic_DNA"/>
</dbReference>
<dbReference type="InterPro" id="IPR029044">
    <property type="entry name" value="Nucleotide-diphossugar_trans"/>
</dbReference>
<reference evidence="3" key="3">
    <citation type="submission" date="2021-06" db="EMBL/GenBank/DDBJ databases">
        <title>Genomic Description and Analysis of Intracellular Bacteria, Candidatus Berkiella cookevillensis and Candidatus Berkiella aquae.</title>
        <authorList>
            <person name="Kidane D.T."/>
            <person name="Mehari Y.T."/>
            <person name="Rice F.C."/>
            <person name="Arivett B.A."/>
            <person name="Farone A.L."/>
            <person name="Berk S.G."/>
            <person name="Farone M.B."/>
        </authorList>
    </citation>
    <scope>NUCLEOTIDE SEQUENCE</scope>
    <source>
        <strain evidence="3">CC99</strain>
    </source>
</reference>
<reference evidence="2" key="1">
    <citation type="submission" date="2015-09" db="EMBL/GenBank/DDBJ databases">
        <title>Draft Genome Sequences of Two Novel Amoeba-resistant Intranuclear Bacteria, Candidatus Berkiella cookevillensis and Candidatus Berkiella aquae.</title>
        <authorList>
            <person name="Mehari Y.T."/>
            <person name="Arivett B.A."/>
            <person name="Farone A.L."/>
            <person name="Gunderson J.H."/>
            <person name="Farone M.B."/>
        </authorList>
    </citation>
    <scope>NUCLEOTIDE SEQUENCE [LARGE SCALE GENOMIC DNA]</scope>
    <source>
        <strain evidence="2">CC99</strain>
    </source>
</reference>
<dbReference type="PANTHER" id="PTHR22916:SF67">
    <property type="entry name" value="COLANIC ACID BIOSYNTHESIS GLYCOSYL TRANSFERASE WCAE-RELATED"/>
    <property type="match status" value="1"/>
</dbReference>
<proteinExistence type="predicted"/>
<reference evidence="3" key="2">
    <citation type="journal article" date="2016" name="Genome Announc.">
        <title>Draft Genome Sequences of Two Novel Amoeba-Resistant Intranuclear Bacteria, 'Candidatus Berkiella cookevillensis' and 'Candidatus Berkiella aquae'.</title>
        <authorList>
            <person name="Mehari Y.T."/>
            <person name="Arivett B.A."/>
            <person name="Farone A.L."/>
            <person name="Gunderson J.H."/>
            <person name="Farone M.B."/>
        </authorList>
    </citation>
    <scope>NUCLEOTIDE SEQUENCE</scope>
    <source>
        <strain evidence="3">CC99</strain>
    </source>
</reference>
<evidence type="ECO:0000313" key="3">
    <source>
        <dbReference type="EMBL" id="MCS5707707.1"/>
    </source>
</evidence>
<sequence>MTLLQPKISIITAVKNNKAGLLHTLASIEAQSYPFLEYIVIDGGSTDGTLEVIKQNEGLITHWISEPDKGISDAFNKGIRLSKGEYINFQGAGDSFYQPNSIAQLFHHASDGAELICGQVARTSLEGEALWVAPRSIPKIFDKKALLFKLTLPHQGLFTHRRFFEKWGEFALDVKYAMDYEILLRAYHNFPSTEIYPVIVANWQAGGIGTHQIKSVLKEYHHLKMRHKVASKLMLKSIHEYNLFKLFVKSKLLGREV</sequence>
<dbReference type="GO" id="GO:0016787">
    <property type="term" value="F:hydrolase activity"/>
    <property type="evidence" value="ECO:0007669"/>
    <property type="project" value="UniProtKB-KW"/>
</dbReference>
<dbReference type="OrthoDB" id="396512at2"/>
<dbReference type="Pfam" id="PF00535">
    <property type="entry name" value="Glycos_transf_2"/>
    <property type="match status" value="1"/>
</dbReference>
<dbReference type="SUPFAM" id="SSF53448">
    <property type="entry name" value="Nucleotide-diphospho-sugar transferases"/>
    <property type="match status" value="1"/>
</dbReference>
<dbReference type="STRING" id="437022.CC99x_00724"/>
<dbReference type="EMBL" id="LKHV01000002">
    <property type="protein sequence ID" value="KRG19710.1"/>
    <property type="molecule type" value="Genomic_DNA"/>
</dbReference>
<keyword evidence="2" id="KW-0328">Glycosyltransferase</keyword>
<dbReference type="Proteomes" id="UP000051494">
    <property type="component" value="Unassembled WGS sequence"/>
</dbReference>
<evidence type="ECO:0000259" key="1">
    <source>
        <dbReference type="Pfam" id="PF00535"/>
    </source>
</evidence>
<keyword evidence="4" id="KW-1185">Reference proteome</keyword>
<keyword evidence="2" id="KW-0378">Hydrolase</keyword>
<evidence type="ECO:0000313" key="4">
    <source>
        <dbReference type="Proteomes" id="UP000051494"/>
    </source>
</evidence>
<dbReference type="InterPro" id="IPR001173">
    <property type="entry name" value="Glyco_trans_2-like"/>
</dbReference>
<dbReference type="AlphaFoldDB" id="A0A0Q9YS77"/>
<comment type="caution">
    <text evidence="2">The sequence shown here is derived from an EMBL/GenBank/DDBJ whole genome shotgun (WGS) entry which is preliminary data.</text>
</comment>
<organism evidence="2">
    <name type="scientific">Candidatus Berkiella cookevillensis</name>
    <dbReference type="NCBI Taxonomy" id="437022"/>
    <lineage>
        <taxon>Bacteria</taxon>
        <taxon>Pseudomonadati</taxon>
        <taxon>Pseudomonadota</taxon>
        <taxon>Gammaproteobacteria</taxon>
        <taxon>Candidatus Berkiellales</taxon>
        <taxon>Candidatus Berkiellaceae</taxon>
        <taxon>Candidatus Berkiella</taxon>
    </lineage>
</organism>
<dbReference type="CDD" id="cd06433">
    <property type="entry name" value="GT_2_WfgS_like"/>
    <property type="match status" value="1"/>
</dbReference>
<gene>
    <name evidence="3" type="ORF">CC99x_002180</name>
    <name evidence="2" type="ORF">CC99x_00724</name>
</gene>
<keyword evidence="2" id="KW-0808">Transferase</keyword>
<dbReference type="Gene3D" id="3.90.550.10">
    <property type="entry name" value="Spore Coat Polysaccharide Biosynthesis Protein SpsA, Chain A"/>
    <property type="match status" value="1"/>
</dbReference>
<name>A0A0Q9YS77_9GAMM</name>